<evidence type="ECO:0000259" key="9">
    <source>
        <dbReference type="PROSITE" id="PS50111"/>
    </source>
</evidence>
<feature type="domain" description="HAMP" evidence="10">
    <location>
        <begin position="226"/>
        <end position="279"/>
    </location>
</feature>
<dbReference type="Gene3D" id="6.10.340.10">
    <property type="match status" value="1"/>
</dbReference>
<evidence type="ECO:0000259" key="10">
    <source>
        <dbReference type="PROSITE" id="PS50885"/>
    </source>
</evidence>
<organism evidence="11 12">
    <name type="scientific">Metabacillus herbersteinensis</name>
    <dbReference type="NCBI Taxonomy" id="283816"/>
    <lineage>
        <taxon>Bacteria</taxon>
        <taxon>Bacillati</taxon>
        <taxon>Bacillota</taxon>
        <taxon>Bacilli</taxon>
        <taxon>Bacillales</taxon>
        <taxon>Bacillaceae</taxon>
        <taxon>Metabacillus</taxon>
    </lineage>
</organism>
<keyword evidence="2" id="KW-1003">Cell membrane</keyword>
<evidence type="ECO:0000256" key="4">
    <source>
        <dbReference type="ARBA" id="ARBA00023224"/>
    </source>
</evidence>
<feature type="transmembrane region" description="Helical" evidence="8">
    <location>
        <begin position="205"/>
        <end position="225"/>
    </location>
</feature>
<reference evidence="11 12" key="1">
    <citation type="submission" date="2024-09" db="EMBL/GenBank/DDBJ databases">
        <authorList>
            <person name="Sun Q."/>
            <person name="Mori K."/>
        </authorList>
    </citation>
    <scope>NUCLEOTIDE SEQUENCE [LARGE SCALE GENOMIC DNA]</scope>
    <source>
        <strain evidence="11 12">CCM 7228</strain>
    </source>
</reference>
<dbReference type="PANTHER" id="PTHR32089:SF112">
    <property type="entry name" value="LYSOZYME-LIKE PROTEIN-RELATED"/>
    <property type="match status" value="1"/>
</dbReference>
<dbReference type="SUPFAM" id="SSF58104">
    <property type="entry name" value="Methyl-accepting chemotaxis protein (MCP) signaling domain"/>
    <property type="match status" value="1"/>
</dbReference>
<evidence type="ECO:0000256" key="6">
    <source>
        <dbReference type="PROSITE-ProRule" id="PRU00284"/>
    </source>
</evidence>
<dbReference type="InterPro" id="IPR004089">
    <property type="entry name" value="MCPsignal_dom"/>
</dbReference>
<comment type="similarity">
    <text evidence="5">Belongs to the methyl-accepting chemotaxis (MCP) protein family.</text>
</comment>
<name>A0ABV6G8K8_9BACI</name>
<dbReference type="PROSITE" id="PS50111">
    <property type="entry name" value="CHEMOTAXIS_TRANSDUC_2"/>
    <property type="match status" value="1"/>
</dbReference>
<dbReference type="Proteomes" id="UP001589854">
    <property type="component" value="Unassembled WGS sequence"/>
</dbReference>
<evidence type="ECO:0000256" key="8">
    <source>
        <dbReference type="SAM" id="Phobius"/>
    </source>
</evidence>
<evidence type="ECO:0000256" key="1">
    <source>
        <dbReference type="ARBA" id="ARBA00004236"/>
    </source>
</evidence>
<keyword evidence="12" id="KW-1185">Reference proteome</keyword>
<comment type="caution">
    <text evidence="11">The sequence shown here is derived from an EMBL/GenBank/DDBJ whole genome shotgun (WGS) entry which is preliminary data.</text>
</comment>
<feature type="coiled-coil region" evidence="7">
    <location>
        <begin position="502"/>
        <end position="561"/>
    </location>
</feature>
<accession>A0ABV6G8K8</accession>
<keyword evidence="8" id="KW-0812">Transmembrane</keyword>
<gene>
    <name evidence="11" type="ORF">ACFFIX_00900</name>
</gene>
<dbReference type="CDD" id="cd06225">
    <property type="entry name" value="HAMP"/>
    <property type="match status" value="1"/>
</dbReference>
<evidence type="ECO:0000256" key="5">
    <source>
        <dbReference type="ARBA" id="ARBA00029447"/>
    </source>
</evidence>
<dbReference type="Pfam" id="PF00672">
    <property type="entry name" value="HAMP"/>
    <property type="match status" value="1"/>
</dbReference>
<proteinExistence type="inferred from homology"/>
<dbReference type="SMART" id="SM00283">
    <property type="entry name" value="MA"/>
    <property type="match status" value="1"/>
</dbReference>
<evidence type="ECO:0000256" key="7">
    <source>
        <dbReference type="SAM" id="Coils"/>
    </source>
</evidence>
<dbReference type="Gene3D" id="1.10.287.950">
    <property type="entry name" value="Methyl-accepting chemotaxis protein"/>
    <property type="match status" value="1"/>
</dbReference>
<evidence type="ECO:0000313" key="11">
    <source>
        <dbReference type="EMBL" id="MFC0270017.1"/>
    </source>
</evidence>
<keyword evidence="8" id="KW-1133">Transmembrane helix</keyword>
<keyword evidence="4 6" id="KW-0807">Transducer</keyword>
<evidence type="ECO:0000256" key="3">
    <source>
        <dbReference type="ARBA" id="ARBA00023136"/>
    </source>
</evidence>
<dbReference type="PROSITE" id="PS50885">
    <property type="entry name" value="HAMP"/>
    <property type="match status" value="1"/>
</dbReference>
<evidence type="ECO:0000313" key="12">
    <source>
        <dbReference type="Proteomes" id="UP001589854"/>
    </source>
</evidence>
<dbReference type="SMART" id="SM00304">
    <property type="entry name" value="HAMP"/>
    <property type="match status" value="1"/>
</dbReference>
<dbReference type="InterPro" id="IPR003660">
    <property type="entry name" value="HAMP_dom"/>
</dbReference>
<dbReference type="RefSeq" id="WP_378929558.1">
    <property type="nucleotide sequence ID" value="NZ_JBHLVO010000001.1"/>
</dbReference>
<comment type="subcellular location">
    <subcellularLocation>
        <location evidence="1">Cell membrane</location>
    </subcellularLocation>
</comment>
<sequence>MKIRLNFAGLFKRKRPFVKNNKVESPGINGLFHNVSLQLRLILLVLTLLITSVCIVGFTSYSKAKDTTMEIIENRLEREVNTTNEISANLIYAFIGNEEGFFEKFNKSVVTNQSSQLIQDGLAAEFFLIKDSKVEPMDLNKNTKLTFTEKQVNEIINKDQGILHKQISGTDYTLSFKEIQELKGIFLIAVPTESYMGTINELAEFTGLIVLISVLITTILLIFLVRSLTNPLSALRDSMRKARNGDLSENVDVSTNIPEINSLIKSFNQMMDQMRMMITNINQTTSNLSLTGDQLRESSEEVLQQNGQLVEAIKVVKTGAEQTALGSDENVMTFQEMKSEISLVLQNMDYLFNSAADMNNSANKGESNISQMINTMNTFEREFEKMTKTIRGVKDNSLTITRVVGIIQSIAEQTKLLALNATIEAARAGEAGKGFAVVANEVRKLADQSSTATEDITGSIKQMEQISEQASKEFESMLVNIHSHLIVANDSRESFDMLMSEITNVNEKLSGMKDRIQQLNGSMPKMEQSAENFVSVSQETLASAEQMIATSEDQMDQVKRTHEIGLTLTELSRSLSNSTKQFKLS</sequence>
<dbReference type="Pfam" id="PF00015">
    <property type="entry name" value="MCPsignal"/>
    <property type="match status" value="1"/>
</dbReference>
<evidence type="ECO:0000256" key="2">
    <source>
        <dbReference type="ARBA" id="ARBA00022475"/>
    </source>
</evidence>
<feature type="transmembrane region" description="Helical" evidence="8">
    <location>
        <begin position="41"/>
        <end position="61"/>
    </location>
</feature>
<keyword evidence="7" id="KW-0175">Coiled coil</keyword>
<feature type="domain" description="Methyl-accepting transducer" evidence="9">
    <location>
        <begin position="298"/>
        <end position="548"/>
    </location>
</feature>
<protein>
    <submittedName>
        <fullName evidence="11">Methyl-accepting chemotaxis protein</fullName>
    </submittedName>
</protein>
<keyword evidence="3 8" id="KW-0472">Membrane</keyword>
<dbReference type="PANTHER" id="PTHR32089">
    <property type="entry name" value="METHYL-ACCEPTING CHEMOTAXIS PROTEIN MCPB"/>
    <property type="match status" value="1"/>
</dbReference>
<dbReference type="EMBL" id="JBHLVO010000001">
    <property type="protein sequence ID" value="MFC0270017.1"/>
    <property type="molecule type" value="Genomic_DNA"/>
</dbReference>